<feature type="transmembrane region" description="Helical" evidence="1">
    <location>
        <begin position="294"/>
        <end position="311"/>
    </location>
</feature>
<evidence type="ECO:0008006" key="4">
    <source>
        <dbReference type="Google" id="ProtNLM"/>
    </source>
</evidence>
<sequence length="385" mass="45545">MPSYSILLYSIFFVSTIILLWHIARDEYGRRVPLFLLGVVLVLFSAFRYNVGRDYSIYMRAYTRYYSYDSEHMEGVWNLFKALLNFFEFEFPMWTFLVAIIFIVIVFRAFRQQSYNLALALFVFIFMYRLYFESFNMVRQTMAEAVCLFVIPYLQKKRYIPALFLLIGALLIHKSAFIMVAITPLLFIRYSRYLAGGVLLLSLTVFPLLFKTILIALIPYMPFDTFYIETMYETQEGNGSGIGFIINTLLAFYLLYRQKDLTQRDPRLLPYINTWLFVCLISNSFSFFQVADRLMYYPLMFFPLLISNVSVRGSHRDRIVFFLFMVFQIMITIKTIADPRETFHNYKIILKDKDAPSDFWVGENRIADYFLIDGKSLLSVAKKHV</sequence>
<keyword evidence="1" id="KW-0472">Membrane</keyword>
<dbReference type="eggNOG" id="ENOG5033A5I">
    <property type="taxonomic scope" value="Bacteria"/>
</dbReference>
<dbReference type="Proteomes" id="UP000030134">
    <property type="component" value="Unassembled WGS sequence"/>
</dbReference>
<dbReference type="STRING" id="266762.HQ36_07845"/>
<evidence type="ECO:0000256" key="1">
    <source>
        <dbReference type="SAM" id="Phobius"/>
    </source>
</evidence>
<evidence type="ECO:0000313" key="3">
    <source>
        <dbReference type="Proteomes" id="UP000030134"/>
    </source>
</evidence>
<feature type="transmembrane region" description="Helical" evidence="1">
    <location>
        <begin position="6"/>
        <end position="24"/>
    </location>
</feature>
<feature type="transmembrane region" description="Helical" evidence="1">
    <location>
        <begin position="31"/>
        <end position="49"/>
    </location>
</feature>
<dbReference type="AlphaFoldDB" id="A0A0A2G9X1"/>
<feature type="transmembrane region" description="Helical" evidence="1">
    <location>
        <begin position="162"/>
        <end position="187"/>
    </location>
</feature>
<keyword evidence="1" id="KW-0812">Transmembrane</keyword>
<evidence type="ECO:0000313" key="2">
    <source>
        <dbReference type="EMBL" id="KGN97254.1"/>
    </source>
</evidence>
<dbReference type="RefSeq" id="WP_036884897.1">
    <property type="nucleotide sequence ID" value="NZ_JQZW01000015.1"/>
</dbReference>
<dbReference type="InterPro" id="IPR049458">
    <property type="entry name" value="EpsG-like"/>
</dbReference>
<name>A0A0A2G9X1_9PORP</name>
<organism evidence="2 3">
    <name type="scientific">Porphyromonas gingivicanis</name>
    <dbReference type="NCBI Taxonomy" id="266762"/>
    <lineage>
        <taxon>Bacteria</taxon>
        <taxon>Pseudomonadati</taxon>
        <taxon>Bacteroidota</taxon>
        <taxon>Bacteroidia</taxon>
        <taxon>Bacteroidales</taxon>
        <taxon>Porphyromonadaceae</taxon>
        <taxon>Porphyromonas</taxon>
    </lineage>
</organism>
<feature type="transmembrane region" description="Helical" evidence="1">
    <location>
        <begin position="194"/>
        <end position="218"/>
    </location>
</feature>
<keyword evidence="1" id="KW-1133">Transmembrane helix</keyword>
<feature type="transmembrane region" description="Helical" evidence="1">
    <location>
        <begin position="238"/>
        <end position="256"/>
    </location>
</feature>
<feature type="transmembrane region" description="Helical" evidence="1">
    <location>
        <begin position="318"/>
        <end position="337"/>
    </location>
</feature>
<feature type="transmembrane region" description="Helical" evidence="1">
    <location>
        <begin position="268"/>
        <end position="288"/>
    </location>
</feature>
<reference evidence="2 3" key="1">
    <citation type="submission" date="2014-08" db="EMBL/GenBank/DDBJ databases">
        <title>Porphyromonas gingivicanis strain:COT-022_OH1391 Genome sequencing.</title>
        <authorList>
            <person name="Wallis C."/>
            <person name="Deusch O."/>
            <person name="O'Flynn C."/>
            <person name="Davis I."/>
            <person name="Jospin G."/>
            <person name="Darling A.E."/>
            <person name="Coil D.A."/>
            <person name="Alexiev A."/>
            <person name="Horsfall A."/>
            <person name="Kirkwood N."/>
            <person name="Harris S."/>
            <person name="Eisen J.A."/>
        </authorList>
    </citation>
    <scope>NUCLEOTIDE SEQUENCE [LARGE SCALE GENOMIC DNA]</scope>
    <source>
        <strain evidence="3">COT-022 OH1391</strain>
    </source>
</reference>
<dbReference type="Pfam" id="PF14897">
    <property type="entry name" value="EpsG"/>
    <property type="match status" value="1"/>
</dbReference>
<dbReference type="EMBL" id="JQZW01000015">
    <property type="protein sequence ID" value="KGN97254.1"/>
    <property type="molecule type" value="Genomic_DNA"/>
</dbReference>
<feature type="transmembrane region" description="Helical" evidence="1">
    <location>
        <begin position="115"/>
        <end position="132"/>
    </location>
</feature>
<protein>
    <recommendedName>
        <fullName evidence="4">EpsG family protein</fullName>
    </recommendedName>
</protein>
<comment type="caution">
    <text evidence="2">The sequence shown here is derived from an EMBL/GenBank/DDBJ whole genome shotgun (WGS) entry which is preliminary data.</text>
</comment>
<dbReference type="OrthoDB" id="1013134at2"/>
<keyword evidence="3" id="KW-1185">Reference proteome</keyword>
<accession>A0A0A2G9X1</accession>
<feature type="transmembrane region" description="Helical" evidence="1">
    <location>
        <begin position="91"/>
        <end position="110"/>
    </location>
</feature>
<gene>
    <name evidence="2" type="ORF">HQ36_07845</name>
</gene>
<proteinExistence type="predicted"/>